<dbReference type="AlphaFoldDB" id="A0AAV5VWT7"/>
<keyword evidence="1" id="KW-0472">Membrane</keyword>
<organism evidence="2 3">
    <name type="scientific">Pristionchus fissidentatus</name>
    <dbReference type="NCBI Taxonomy" id="1538716"/>
    <lineage>
        <taxon>Eukaryota</taxon>
        <taxon>Metazoa</taxon>
        <taxon>Ecdysozoa</taxon>
        <taxon>Nematoda</taxon>
        <taxon>Chromadorea</taxon>
        <taxon>Rhabditida</taxon>
        <taxon>Rhabditina</taxon>
        <taxon>Diplogasteromorpha</taxon>
        <taxon>Diplogasteroidea</taxon>
        <taxon>Neodiplogasteridae</taxon>
        <taxon>Pristionchus</taxon>
    </lineage>
</organism>
<keyword evidence="1" id="KW-1133">Transmembrane helix</keyword>
<comment type="caution">
    <text evidence="2">The sequence shown here is derived from an EMBL/GenBank/DDBJ whole genome shotgun (WGS) entry which is preliminary data.</text>
</comment>
<feature type="transmembrane region" description="Helical" evidence="1">
    <location>
        <begin position="111"/>
        <end position="141"/>
    </location>
</feature>
<dbReference type="Proteomes" id="UP001432322">
    <property type="component" value="Unassembled WGS sequence"/>
</dbReference>
<keyword evidence="3" id="KW-1185">Reference proteome</keyword>
<keyword evidence="1" id="KW-0812">Transmembrane</keyword>
<feature type="transmembrane region" description="Helical" evidence="1">
    <location>
        <begin position="78"/>
        <end position="99"/>
    </location>
</feature>
<feature type="non-terminal residue" evidence="2">
    <location>
        <position position="151"/>
    </location>
</feature>
<gene>
    <name evidence="2" type="ORF">PFISCL1PPCAC_15165</name>
</gene>
<evidence type="ECO:0000313" key="2">
    <source>
        <dbReference type="EMBL" id="GMT23868.1"/>
    </source>
</evidence>
<evidence type="ECO:0000313" key="3">
    <source>
        <dbReference type="Proteomes" id="UP001432322"/>
    </source>
</evidence>
<sequence length="151" mass="17577">QIYDDGRIFDQCAHLYDEYFGKKEYGNFRSVIFFIRRTVYSSYDVIPSITAIIYILAAVILFYKRSSVHHSRNSEWKILLHGLAIFLVYGIATVINYLLSLYYECNLTGSIAQFLIFLYTILDVTTVLSIPLSVFFTVPSLRETPLSFIRR</sequence>
<accession>A0AAV5VWT7</accession>
<evidence type="ECO:0008006" key="4">
    <source>
        <dbReference type="Google" id="ProtNLM"/>
    </source>
</evidence>
<evidence type="ECO:0000256" key="1">
    <source>
        <dbReference type="SAM" id="Phobius"/>
    </source>
</evidence>
<dbReference type="EMBL" id="BTSY01000004">
    <property type="protein sequence ID" value="GMT23868.1"/>
    <property type="molecule type" value="Genomic_DNA"/>
</dbReference>
<feature type="non-terminal residue" evidence="2">
    <location>
        <position position="1"/>
    </location>
</feature>
<reference evidence="2" key="1">
    <citation type="submission" date="2023-10" db="EMBL/GenBank/DDBJ databases">
        <title>Genome assembly of Pristionchus species.</title>
        <authorList>
            <person name="Yoshida K."/>
            <person name="Sommer R.J."/>
        </authorList>
    </citation>
    <scope>NUCLEOTIDE SEQUENCE</scope>
    <source>
        <strain evidence="2">RS5133</strain>
    </source>
</reference>
<name>A0AAV5VWT7_9BILA</name>
<proteinExistence type="predicted"/>
<protein>
    <recommendedName>
        <fullName evidence="4">G protein-coupled receptor</fullName>
    </recommendedName>
</protein>
<feature type="transmembrane region" description="Helical" evidence="1">
    <location>
        <begin position="45"/>
        <end position="63"/>
    </location>
</feature>